<feature type="compositionally biased region" description="Low complexity" evidence="4">
    <location>
        <begin position="327"/>
        <end position="357"/>
    </location>
</feature>
<keyword evidence="6" id="KW-0418">Kinase</keyword>
<dbReference type="GO" id="GO:0005737">
    <property type="term" value="C:cytoplasm"/>
    <property type="evidence" value="ECO:0007669"/>
    <property type="project" value="TreeGrafter"/>
</dbReference>
<dbReference type="GO" id="GO:0004674">
    <property type="term" value="F:protein serine/threonine kinase activity"/>
    <property type="evidence" value="ECO:0007669"/>
    <property type="project" value="InterPro"/>
</dbReference>
<dbReference type="InterPro" id="IPR000719">
    <property type="entry name" value="Prot_kinase_dom"/>
</dbReference>
<organism evidence="6 7">
    <name type="scientific">Armillaria luteobubalina</name>
    <dbReference type="NCBI Taxonomy" id="153913"/>
    <lineage>
        <taxon>Eukaryota</taxon>
        <taxon>Fungi</taxon>
        <taxon>Dikarya</taxon>
        <taxon>Basidiomycota</taxon>
        <taxon>Agaricomycotina</taxon>
        <taxon>Agaricomycetes</taxon>
        <taxon>Agaricomycetidae</taxon>
        <taxon>Agaricales</taxon>
        <taxon>Marasmiineae</taxon>
        <taxon>Physalacriaceae</taxon>
        <taxon>Armillaria</taxon>
    </lineage>
</organism>
<keyword evidence="6" id="KW-0808">Transferase</keyword>
<keyword evidence="1 3" id="KW-0547">Nucleotide-binding</keyword>
<dbReference type="Gene3D" id="1.10.510.10">
    <property type="entry name" value="Transferase(Phosphotransferase) domain 1"/>
    <property type="match status" value="1"/>
</dbReference>
<dbReference type="EMBL" id="JAUEPU010000013">
    <property type="protein sequence ID" value="KAK0497279.1"/>
    <property type="molecule type" value="Genomic_DNA"/>
</dbReference>
<dbReference type="PROSITE" id="PS00108">
    <property type="entry name" value="PROTEIN_KINASE_ST"/>
    <property type="match status" value="1"/>
</dbReference>
<dbReference type="PANTHER" id="PTHR24348">
    <property type="entry name" value="SERINE/THREONINE-PROTEIN KINASE UNC-51-RELATED"/>
    <property type="match status" value="1"/>
</dbReference>
<keyword evidence="2 3" id="KW-0067">ATP-binding</keyword>
<dbReference type="Proteomes" id="UP001175228">
    <property type="component" value="Unassembled WGS sequence"/>
</dbReference>
<feature type="compositionally biased region" description="Low complexity" evidence="4">
    <location>
        <begin position="491"/>
        <end position="501"/>
    </location>
</feature>
<reference evidence="6" key="1">
    <citation type="submission" date="2023-06" db="EMBL/GenBank/DDBJ databases">
        <authorList>
            <consortium name="Lawrence Berkeley National Laboratory"/>
            <person name="Ahrendt S."/>
            <person name="Sahu N."/>
            <person name="Indic B."/>
            <person name="Wong-Bajracharya J."/>
            <person name="Merenyi Z."/>
            <person name="Ke H.-M."/>
            <person name="Monk M."/>
            <person name="Kocsube S."/>
            <person name="Drula E."/>
            <person name="Lipzen A."/>
            <person name="Balint B."/>
            <person name="Henrissat B."/>
            <person name="Andreopoulos B."/>
            <person name="Martin F.M."/>
            <person name="Harder C.B."/>
            <person name="Rigling D."/>
            <person name="Ford K.L."/>
            <person name="Foster G.D."/>
            <person name="Pangilinan J."/>
            <person name="Papanicolaou A."/>
            <person name="Barry K."/>
            <person name="LaButti K."/>
            <person name="Viragh M."/>
            <person name="Koriabine M."/>
            <person name="Yan M."/>
            <person name="Riley R."/>
            <person name="Champramary S."/>
            <person name="Plett K.L."/>
            <person name="Tsai I.J."/>
            <person name="Slot J."/>
            <person name="Sipos G."/>
            <person name="Plett J."/>
            <person name="Nagy L.G."/>
            <person name="Grigoriev I.V."/>
        </authorList>
    </citation>
    <scope>NUCLEOTIDE SEQUENCE</scope>
    <source>
        <strain evidence="6">HWK02</strain>
    </source>
</reference>
<evidence type="ECO:0000313" key="6">
    <source>
        <dbReference type="EMBL" id="KAK0497279.1"/>
    </source>
</evidence>
<dbReference type="GO" id="GO:0010506">
    <property type="term" value="P:regulation of autophagy"/>
    <property type="evidence" value="ECO:0007669"/>
    <property type="project" value="InterPro"/>
</dbReference>
<name>A0AA39UTZ4_9AGAR</name>
<evidence type="ECO:0000256" key="3">
    <source>
        <dbReference type="PROSITE-ProRule" id="PRU10141"/>
    </source>
</evidence>
<dbReference type="SMART" id="SM00220">
    <property type="entry name" value="S_TKc"/>
    <property type="match status" value="1"/>
</dbReference>
<dbReference type="AlphaFoldDB" id="A0AA39UTZ4"/>
<evidence type="ECO:0000256" key="2">
    <source>
        <dbReference type="ARBA" id="ARBA00022840"/>
    </source>
</evidence>
<feature type="region of interest" description="Disordered" evidence="4">
    <location>
        <begin position="402"/>
        <end position="435"/>
    </location>
</feature>
<dbReference type="InterPro" id="IPR045269">
    <property type="entry name" value="Atg1-like"/>
</dbReference>
<feature type="region of interest" description="Disordered" evidence="4">
    <location>
        <begin position="447"/>
        <end position="517"/>
    </location>
</feature>
<evidence type="ECO:0000256" key="1">
    <source>
        <dbReference type="ARBA" id="ARBA00022741"/>
    </source>
</evidence>
<feature type="non-terminal residue" evidence="6">
    <location>
        <position position="517"/>
    </location>
</feature>
<dbReference type="InterPro" id="IPR017441">
    <property type="entry name" value="Protein_kinase_ATP_BS"/>
</dbReference>
<dbReference type="InterPro" id="IPR008271">
    <property type="entry name" value="Ser/Thr_kinase_AS"/>
</dbReference>
<dbReference type="InterPro" id="IPR011009">
    <property type="entry name" value="Kinase-like_dom_sf"/>
</dbReference>
<dbReference type="Pfam" id="PF00069">
    <property type="entry name" value="Pkinase"/>
    <property type="match status" value="1"/>
</dbReference>
<feature type="compositionally biased region" description="Polar residues" evidence="4">
    <location>
        <begin position="359"/>
        <end position="370"/>
    </location>
</feature>
<feature type="region of interest" description="Disordered" evidence="4">
    <location>
        <begin position="317"/>
        <end position="388"/>
    </location>
</feature>
<sequence length="517" mass="56620">MSLSNIPNMTDVFLRDHIKLGNFLGAGASGAVYHAVDIRTPPHKRVMYAVKCLRASSDTMDTPLEFILQHRVSRHSNIVRLHFLFQKGSYLFAVMDLCTGNDLHAMIQRGAFSDNDKRIQLTFLQILDAVSHCHNLGVYHRDLKPENILCSEDCSTVFLADFGLSTQDGLSDDFMCGTPEYMSPEVIDEYDIYERYSSRHNDIWALGIIFVNLVTAHNPWKRAKSSDCQFRAYCNDPDEYFMNQFDISSGSQDILNSMLVIEPLGRSSLGAIHNLVANVNTFFPSATFVEIPAVDTQIVVTEAGVKGCEDAEDALPLPMDHALDPLPSSSTIEHSSPSESACSSSRSRIIKPSSRPPLTVTNFIRASSLGQEHRRGPPPPLPPRSSPHRVAVTPILPAVAKPANIVRGQDHRIGTPPSLPPRPSPRGVAAQPPPTVVSSVRVSEIVRGSPPPLSPRRSHHGTAIVPPALAVINPTRVPKGELGQGHPMCPLPSSRQLSSSLGVAPRYPPRSRCKGDR</sequence>
<dbReference type="PANTHER" id="PTHR24348:SF68">
    <property type="entry name" value="SERINE_THREONINE-PROTEIN KINASE ATG1C"/>
    <property type="match status" value="1"/>
</dbReference>
<feature type="binding site" evidence="3">
    <location>
        <position position="51"/>
    </location>
    <ligand>
        <name>ATP</name>
        <dbReference type="ChEBI" id="CHEBI:30616"/>
    </ligand>
</feature>
<accession>A0AA39UTZ4</accession>
<keyword evidence="7" id="KW-1185">Reference proteome</keyword>
<comment type="caution">
    <text evidence="6">The sequence shown here is derived from an EMBL/GenBank/DDBJ whole genome shotgun (WGS) entry which is preliminary data.</text>
</comment>
<dbReference type="PROSITE" id="PS50011">
    <property type="entry name" value="PROTEIN_KINASE_DOM"/>
    <property type="match status" value="1"/>
</dbReference>
<evidence type="ECO:0000256" key="4">
    <source>
        <dbReference type="SAM" id="MobiDB-lite"/>
    </source>
</evidence>
<evidence type="ECO:0000259" key="5">
    <source>
        <dbReference type="PROSITE" id="PS50011"/>
    </source>
</evidence>
<protein>
    <submittedName>
        <fullName evidence="6">Kinase-like domain-containing protein</fullName>
    </submittedName>
</protein>
<gene>
    <name evidence="6" type="ORF">EDD18DRAFT_1161457</name>
</gene>
<dbReference type="PROSITE" id="PS00107">
    <property type="entry name" value="PROTEIN_KINASE_ATP"/>
    <property type="match status" value="1"/>
</dbReference>
<proteinExistence type="predicted"/>
<dbReference type="GO" id="GO:0005524">
    <property type="term" value="F:ATP binding"/>
    <property type="evidence" value="ECO:0007669"/>
    <property type="project" value="UniProtKB-UniRule"/>
</dbReference>
<dbReference type="SUPFAM" id="SSF56112">
    <property type="entry name" value="Protein kinase-like (PK-like)"/>
    <property type="match status" value="1"/>
</dbReference>
<feature type="domain" description="Protein kinase" evidence="5">
    <location>
        <begin position="18"/>
        <end position="283"/>
    </location>
</feature>
<evidence type="ECO:0000313" key="7">
    <source>
        <dbReference type="Proteomes" id="UP001175228"/>
    </source>
</evidence>